<keyword evidence="1" id="KW-1133">Transmembrane helix</keyword>
<organism evidence="2 3">
    <name type="scientific">Bradyrhizobium sediminis</name>
    <dbReference type="NCBI Taxonomy" id="2840469"/>
    <lineage>
        <taxon>Bacteria</taxon>
        <taxon>Pseudomonadati</taxon>
        <taxon>Pseudomonadota</taxon>
        <taxon>Alphaproteobacteria</taxon>
        <taxon>Hyphomicrobiales</taxon>
        <taxon>Nitrobacteraceae</taxon>
        <taxon>Bradyrhizobium</taxon>
    </lineage>
</organism>
<name>A0A975NJB4_9BRAD</name>
<dbReference type="RefSeq" id="WP_215624071.1">
    <property type="nucleotide sequence ID" value="NZ_CP076134.1"/>
</dbReference>
<dbReference type="EMBL" id="CP076134">
    <property type="protein sequence ID" value="QWG15576.1"/>
    <property type="molecule type" value="Genomic_DNA"/>
</dbReference>
<evidence type="ECO:0000256" key="1">
    <source>
        <dbReference type="SAM" id="Phobius"/>
    </source>
</evidence>
<feature type="transmembrane region" description="Helical" evidence="1">
    <location>
        <begin position="12"/>
        <end position="35"/>
    </location>
</feature>
<evidence type="ECO:0000313" key="3">
    <source>
        <dbReference type="Proteomes" id="UP000680839"/>
    </source>
</evidence>
<sequence>MKYFPDEPASGIWARYAVAALPPVYLAVALLYSAWSAPWGRQVDPESAYAMNGLAWAAGYPMIKNDHPGTTTILLIGLIVKLWTFLAGRSDVIEFGLKN</sequence>
<evidence type="ECO:0000313" key="2">
    <source>
        <dbReference type="EMBL" id="QWG15576.1"/>
    </source>
</evidence>
<feature type="transmembrane region" description="Helical" evidence="1">
    <location>
        <begin position="69"/>
        <end position="88"/>
    </location>
</feature>
<protein>
    <submittedName>
        <fullName evidence="2">Uncharacterized protein</fullName>
    </submittedName>
</protein>
<reference evidence="2" key="1">
    <citation type="submission" date="2021-06" db="EMBL/GenBank/DDBJ databases">
        <title>Bradyrhizobium sp. S2-20-1 Genome sequencing.</title>
        <authorList>
            <person name="Jin L."/>
        </authorList>
    </citation>
    <scope>NUCLEOTIDE SEQUENCE</scope>
    <source>
        <strain evidence="2">S2-20-1</strain>
    </source>
</reference>
<keyword evidence="1" id="KW-0472">Membrane</keyword>
<proteinExistence type="predicted"/>
<gene>
    <name evidence="2" type="ORF">KMZ29_13450</name>
</gene>
<dbReference type="AlphaFoldDB" id="A0A975NJB4"/>
<keyword evidence="1" id="KW-0812">Transmembrane</keyword>
<dbReference type="Proteomes" id="UP000680839">
    <property type="component" value="Chromosome"/>
</dbReference>
<accession>A0A975NJB4</accession>